<dbReference type="PANTHER" id="PTHR46796">
    <property type="entry name" value="HTH-TYPE TRANSCRIPTIONAL ACTIVATOR RHAS-RELATED"/>
    <property type="match status" value="1"/>
</dbReference>
<proteinExistence type="predicted"/>
<dbReference type="OrthoDB" id="635259at2"/>
<name>A0A1I5M4E5_9BACT</name>
<dbReference type="EMBL" id="FOXH01000001">
    <property type="protein sequence ID" value="SFP04474.1"/>
    <property type="molecule type" value="Genomic_DNA"/>
</dbReference>
<dbReference type="Pfam" id="PF12833">
    <property type="entry name" value="HTH_18"/>
    <property type="match status" value="1"/>
</dbReference>
<evidence type="ECO:0000256" key="1">
    <source>
        <dbReference type="ARBA" id="ARBA00023015"/>
    </source>
</evidence>
<evidence type="ECO:0000313" key="5">
    <source>
        <dbReference type="EMBL" id="SFP04474.1"/>
    </source>
</evidence>
<dbReference type="PANTHER" id="PTHR46796:SF13">
    <property type="entry name" value="HTH-TYPE TRANSCRIPTIONAL ACTIVATOR RHAS"/>
    <property type="match status" value="1"/>
</dbReference>
<dbReference type="AlphaFoldDB" id="A0A1I5M4E5"/>
<keyword evidence="6" id="KW-1185">Reference proteome</keyword>
<evidence type="ECO:0000259" key="4">
    <source>
        <dbReference type="PROSITE" id="PS01124"/>
    </source>
</evidence>
<dbReference type="GO" id="GO:0043565">
    <property type="term" value="F:sequence-specific DNA binding"/>
    <property type="evidence" value="ECO:0007669"/>
    <property type="project" value="InterPro"/>
</dbReference>
<keyword evidence="1" id="KW-0805">Transcription regulation</keyword>
<dbReference type="Proteomes" id="UP000199306">
    <property type="component" value="Unassembled WGS sequence"/>
</dbReference>
<dbReference type="SMART" id="SM00342">
    <property type="entry name" value="HTH_ARAC"/>
    <property type="match status" value="1"/>
</dbReference>
<keyword evidence="2 5" id="KW-0238">DNA-binding</keyword>
<dbReference type="RefSeq" id="WP_092010572.1">
    <property type="nucleotide sequence ID" value="NZ_FOXH01000001.1"/>
</dbReference>
<evidence type="ECO:0000313" key="6">
    <source>
        <dbReference type="Proteomes" id="UP000199306"/>
    </source>
</evidence>
<organism evidence="5 6">
    <name type="scientific">Pseudarcicella hirudinis</name>
    <dbReference type="NCBI Taxonomy" id="1079859"/>
    <lineage>
        <taxon>Bacteria</taxon>
        <taxon>Pseudomonadati</taxon>
        <taxon>Bacteroidota</taxon>
        <taxon>Cytophagia</taxon>
        <taxon>Cytophagales</taxon>
        <taxon>Flectobacillaceae</taxon>
        <taxon>Pseudarcicella</taxon>
    </lineage>
</organism>
<dbReference type="PROSITE" id="PS01124">
    <property type="entry name" value="HTH_ARAC_FAMILY_2"/>
    <property type="match status" value="1"/>
</dbReference>
<evidence type="ECO:0000256" key="3">
    <source>
        <dbReference type="ARBA" id="ARBA00023163"/>
    </source>
</evidence>
<accession>A0A1I5M4E5</accession>
<dbReference type="InterPro" id="IPR046532">
    <property type="entry name" value="DUF6597"/>
</dbReference>
<gene>
    <name evidence="5" type="ORF">SAMN04515674_101126</name>
</gene>
<protein>
    <submittedName>
        <fullName evidence="5">AraC-type DNA-binding protein</fullName>
    </submittedName>
</protein>
<reference evidence="5 6" key="1">
    <citation type="submission" date="2016-10" db="EMBL/GenBank/DDBJ databases">
        <authorList>
            <person name="de Groot N.N."/>
        </authorList>
    </citation>
    <scope>NUCLEOTIDE SEQUENCE [LARGE SCALE GENOMIC DNA]</scope>
    <source>
        <strain evidence="6">E92,LMG 26720,CCM 7988</strain>
    </source>
</reference>
<dbReference type="Pfam" id="PF20240">
    <property type="entry name" value="DUF6597"/>
    <property type="match status" value="1"/>
</dbReference>
<feature type="domain" description="HTH araC/xylS-type" evidence="4">
    <location>
        <begin position="172"/>
        <end position="258"/>
    </location>
</feature>
<keyword evidence="3" id="KW-0804">Transcription</keyword>
<dbReference type="InterPro" id="IPR050204">
    <property type="entry name" value="AraC_XylS_family_regulators"/>
</dbReference>
<dbReference type="STRING" id="1079859.SAMN04515674_101126"/>
<dbReference type="Gene3D" id="1.10.10.60">
    <property type="entry name" value="Homeodomain-like"/>
    <property type="match status" value="1"/>
</dbReference>
<dbReference type="GO" id="GO:0003700">
    <property type="term" value="F:DNA-binding transcription factor activity"/>
    <property type="evidence" value="ECO:0007669"/>
    <property type="project" value="InterPro"/>
</dbReference>
<sequence>MQIAPAPILANIIRHYLILENDSGGQVNYRLFSDGNTGMVFHFGIPFWQISERDATSFKQPESFVYGQISHFQNTFSNGKVGMLIVVFQPYGVYALSGISAGELRNSVIPLKELIGAEALQLEEQVLTAPDHFQRIQHIENFLIKRVKKGLKSVEIVQNASQVITFHKGLASIEMLCEKLQVGERQLERKFNEHIGISPKHFSGIVRLQAFLKLLQAGVADEDNLTQKGYEAGFYDQAHTIREFRKNAGLTPRQYLSQTRLLAINFMQLPD</sequence>
<evidence type="ECO:0000256" key="2">
    <source>
        <dbReference type="ARBA" id="ARBA00023125"/>
    </source>
</evidence>
<dbReference type="InterPro" id="IPR018060">
    <property type="entry name" value="HTH_AraC"/>
</dbReference>